<keyword evidence="2" id="KW-1185">Reference proteome</keyword>
<evidence type="ECO:0000313" key="2">
    <source>
        <dbReference type="Proteomes" id="UP001283361"/>
    </source>
</evidence>
<comment type="caution">
    <text evidence="1">The sequence shown here is derived from an EMBL/GenBank/DDBJ whole genome shotgun (WGS) entry which is preliminary data.</text>
</comment>
<sequence length="67" mass="7446">MEKSKGSKDRGARRGLPIPTVDIRILVTLPTEDWSQVAANSYRVTDTSVIAVLRTRELPTSSTVKYL</sequence>
<dbReference type="AlphaFoldDB" id="A0AAE0YQD6"/>
<proteinExistence type="predicted"/>
<dbReference type="EMBL" id="JAWDGP010005662">
    <property type="protein sequence ID" value="KAK3754542.1"/>
    <property type="molecule type" value="Genomic_DNA"/>
</dbReference>
<evidence type="ECO:0000313" key="1">
    <source>
        <dbReference type="EMBL" id="KAK3754542.1"/>
    </source>
</evidence>
<gene>
    <name evidence="1" type="ORF">RRG08_016731</name>
</gene>
<accession>A0AAE0YQD6</accession>
<dbReference type="Proteomes" id="UP001283361">
    <property type="component" value="Unassembled WGS sequence"/>
</dbReference>
<organism evidence="1 2">
    <name type="scientific">Elysia crispata</name>
    <name type="common">lettuce slug</name>
    <dbReference type="NCBI Taxonomy" id="231223"/>
    <lineage>
        <taxon>Eukaryota</taxon>
        <taxon>Metazoa</taxon>
        <taxon>Spiralia</taxon>
        <taxon>Lophotrochozoa</taxon>
        <taxon>Mollusca</taxon>
        <taxon>Gastropoda</taxon>
        <taxon>Heterobranchia</taxon>
        <taxon>Euthyneura</taxon>
        <taxon>Panpulmonata</taxon>
        <taxon>Sacoglossa</taxon>
        <taxon>Placobranchoidea</taxon>
        <taxon>Plakobranchidae</taxon>
        <taxon>Elysia</taxon>
    </lineage>
</organism>
<name>A0AAE0YQD6_9GAST</name>
<protein>
    <submittedName>
        <fullName evidence="1">Uncharacterized protein</fullName>
    </submittedName>
</protein>
<reference evidence="1" key="1">
    <citation type="journal article" date="2023" name="G3 (Bethesda)">
        <title>A reference genome for the long-term kleptoplast-retaining sea slug Elysia crispata morphotype clarki.</title>
        <authorList>
            <person name="Eastman K.E."/>
            <person name="Pendleton A.L."/>
            <person name="Shaikh M.A."/>
            <person name="Suttiyut T."/>
            <person name="Ogas R."/>
            <person name="Tomko P."/>
            <person name="Gavelis G."/>
            <person name="Widhalm J.R."/>
            <person name="Wisecaver J.H."/>
        </authorList>
    </citation>
    <scope>NUCLEOTIDE SEQUENCE</scope>
    <source>
        <strain evidence="1">ECLA1</strain>
    </source>
</reference>